<evidence type="ECO:0000313" key="1">
    <source>
        <dbReference type="EMBL" id="KAE9348302.1"/>
    </source>
</evidence>
<gene>
    <name evidence="1" type="ORF">PF008_g7401</name>
</gene>
<comment type="caution">
    <text evidence="1">The sequence shown here is derived from an EMBL/GenBank/DDBJ whole genome shotgun (WGS) entry which is preliminary data.</text>
</comment>
<accession>A0A6G0S2K5</accession>
<name>A0A6G0S2K5_9STRA</name>
<protein>
    <submittedName>
        <fullName evidence="1">Uncharacterized protein</fullName>
    </submittedName>
</protein>
<dbReference type="AlphaFoldDB" id="A0A6G0S2K5"/>
<dbReference type="EMBL" id="QXFY01000313">
    <property type="protein sequence ID" value="KAE9348302.1"/>
    <property type="molecule type" value="Genomic_DNA"/>
</dbReference>
<evidence type="ECO:0000313" key="2">
    <source>
        <dbReference type="Proteomes" id="UP000486351"/>
    </source>
</evidence>
<organism evidence="1 2">
    <name type="scientific">Phytophthora fragariae</name>
    <dbReference type="NCBI Taxonomy" id="53985"/>
    <lineage>
        <taxon>Eukaryota</taxon>
        <taxon>Sar</taxon>
        <taxon>Stramenopiles</taxon>
        <taxon>Oomycota</taxon>
        <taxon>Peronosporomycetes</taxon>
        <taxon>Peronosporales</taxon>
        <taxon>Peronosporaceae</taxon>
        <taxon>Phytophthora</taxon>
    </lineage>
</organism>
<reference evidence="1 2" key="1">
    <citation type="submission" date="2018-09" db="EMBL/GenBank/DDBJ databases">
        <title>Genomic investigation of the strawberry pathogen Phytophthora fragariae indicates pathogenicity is determined by transcriptional variation in three key races.</title>
        <authorList>
            <person name="Adams T.M."/>
            <person name="Armitage A.D."/>
            <person name="Sobczyk M.K."/>
            <person name="Bates H.J."/>
            <person name="Dunwell J.M."/>
            <person name="Nellist C.F."/>
            <person name="Harrison R.J."/>
        </authorList>
    </citation>
    <scope>NUCLEOTIDE SEQUENCE [LARGE SCALE GENOMIC DNA]</scope>
    <source>
        <strain evidence="1 2">NOV-77</strain>
    </source>
</reference>
<sequence length="88" mass="9692">MKRHLLSPTKGWRCTICALVLRACTISHHILSRIHSLLEAIWSTPSNTRSKSRERCAALVVDIGQTSAGGRTLCTGLRTHNDRGSVVQ</sequence>
<proteinExistence type="predicted"/>
<dbReference type="Proteomes" id="UP000486351">
    <property type="component" value="Unassembled WGS sequence"/>
</dbReference>